<feature type="chain" id="PRO_5042197846" description="TonB-dependent receptor" evidence="1">
    <location>
        <begin position="25"/>
        <end position="585"/>
    </location>
</feature>
<keyword evidence="1" id="KW-0732">Signal</keyword>
<dbReference type="RefSeq" id="WP_313982390.1">
    <property type="nucleotide sequence ID" value="NZ_JASJOS010000009.1"/>
</dbReference>
<evidence type="ECO:0000313" key="2">
    <source>
        <dbReference type="EMBL" id="MDJ1482959.1"/>
    </source>
</evidence>
<feature type="signal peptide" evidence="1">
    <location>
        <begin position="1"/>
        <end position="24"/>
    </location>
</feature>
<dbReference type="Proteomes" id="UP001241110">
    <property type="component" value="Unassembled WGS sequence"/>
</dbReference>
<name>A0AAE3UAP1_9BACT</name>
<reference evidence="2" key="1">
    <citation type="submission" date="2023-05" db="EMBL/GenBank/DDBJ databases">
        <authorList>
            <person name="Zhang X."/>
        </authorList>
    </citation>
    <scope>NUCLEOTIDE SEQUENCE</scope>
    <source>
        <strain evidence="2">YF14B1</strain>
    </source>
</reference>
<dbReference type="AlphaFoldDB" id="A0AAE3UAP1"/>
<evidence type="ECO:0008006" key="4">
    <source>
        <dbReference type="Google" id="ProtNLM"/>
    </source>
</evidence>
<organism evidence="2 3">
    <name type="scientific">Xanthocytophaga flava</name>
    <dbReference type="NCBI Taxonomy" id="3048013"/>
    <lineage>
        <taxon>Bacteria</taxon>
        <taxon>Pseudomonadati</taxon>
        <taxon>Bacteroidota</taxon>
        <taxon>Cytophagia</taxon>
        <taxon>Cytophagales</taxon>
        <taxon>Rhodocytophagaceae</taxon>
        <taxon>Xanthocytophaga</taxon>
    </lineage>
</organism>
<dbReference type="EMBL" id="JASJOS010000009">
    <property type="protein sequence ID" value="MDJ1482959.1"/>
    <property type="molecule type" value="Genomic_DNA"/>
</dbReference>
<accession>A0AAE3UAP1</accession>
<proteinExistence type="predicted"/>
<gene>
    <name evidence="2" type="ORF">QNI16_20825</name>
</gene>
<evidence type="ECO:0000256" key="1">
    <source>
        <dbReference type="SAM" id="SignalP"/>
    </source>
</evidence>
<comment type="caution">
    <text evidence="2">The sequence shown here is derived from an EMBL/GenBank/DDBJ whole genome shotgun (WGS) entry which is preliminary data.</text>
</comment>
<sequence length="585" mass="65642">MTKQSIRYLFLCLVFSLTLIQTKAQNLESFGVKKGIKANGSLNLNAIGYTASGIPVRRDPFAWFVSGNLTLNLFGYAAPFSFSYSNTSRSFTQPFNQLSFAPQYKWVKTYIGYNSMTFSQYTLSGHVFLGGGVELTPKNWRVAAMYGRLRKAVPFNLTDTTENYNASYKRMGVGFKIGYEKDNNGINVTLFHAKDDIQSIPYVLYNSNLTPKQNLVAGISGRKKLFERVSLEAEYAYSILTNNILYNPQADTLSVDSLRIPEPDYFLKGIIPSNATTRHFSAYNMSVGYQGTGYGIQVRYEEVAPEYQTLGAYYFNNDMRNITLIPSFQLFQGKLGLNANVGWQYNNLAKLKASTTKRFVGAFNAAFTPNEQWSFSGNYSNFTTFTNIRPQTDPFFRNNLDTLNYYQINNTFNGMASHNFGDKERRHAIIFNGSYQKASDVAAYEGGNNNLSDFYTGNISYSLTLVPKNITLSASANYYTSRMATVTTRYWGPNASVTTSFLNKTLRCTYAGSFNKNTTNGLNSGAVLNNRVNIGYTPAAKEKERGKHTFSLGLNLLRKSPTTTELSKTPAFTEFTATTNYSYSF</sequence>
<protein>
    <recommendedName>
        <fullName evidence="4">TonB-dependent receptor</fullName>
    </recommendedName>
</protein>
<evidence type="ECO:0000313" key="3">
    <source>
        <dbReference type="Proteomes" id="UP001241110"/>
    </source>
</evidence>